<accession>F2PN96</accession>
<keyword evidence="2" id="KW-1185">Reference proteome</keyword>
<protein>
    <submittedName>
        <fullName evidence="1">Uncharacterized protein</fullName>
    </submittedName>
</protein>
<evidence type="ECO:0000313" key="1">
    <source>
        <dbReference type="EMBL" id="EGE03364.1"/>
    </source>
</evidence>
<dbReference type="HOGENOM" id="CLU_2322027_0_0_1"/>
<dbReference type="AlphaFoldDB" id="F2PN96"/>
<proteinExistence type="predicted"/>
<dbReference type="EMBL" id="DS995727">
    <property type="protein sequence ID" value="EGE03364.1"/>
    <property type="molecule type" value="Genomic_DNA"/>
</dbReference>
<evidence type="ECO:0000313" key="2">
    <source>
        <dbReference type="Proteomes" id="UP000009169"/>
    </source>
</evidence>
<gene>
    <name evidence="1" type="ORF">TEQG_02398</name>
</gene>
<dbReference type="Proteomes" id="UP000009169">
    <property type="component" value="Unassembled WGS sequence"/>
</dbReference>
<name>F2PN96_TRIEC</name>
<dbReference type="VEuPathDB" id="FungiDB:TEQG_02398"/>
<reference evidence="2" key="1">
    <citation type="journal article" date="2012" name="MBio">
        <title>Comparative genome analysis of Trichophyton rubrum and related dermatophytes reveals candidate genes involved in infection.</title>
        <authorList>
            <person name="Martinez D.A."/>
            <person name="Oliver B.G."/>
            <person name="Graeser Y."/>
            <person name="Goldberg J.M."/>
            <person name="Li W."/>
            <person name="Martinez-Rossi N.M."/>
            <person name="Monod M."/>
            <person name="Shelest E."/>
            <person name="Barton R.C."/>
            <person name="Birch E."/>
            <person name="Brakhage A.A."/>
            <person name="Chen Z."/>
            <person name="Gurr S.J."/>
            <person name="Heiman D."/>
            <person name="Heitman J."/>
            <person name="Kosti I."/>
            <person name="Rossi A."/>
            <person name="Saif S."/>
            <person name="Samalova M."/>
            <person name="Saunders C.W."/>
            <person name="Shea T."/>
            <person name="Summerbell R.C."/>
            <person name="Xu J."/>
            <person name="Young S."/>
            <person name="Zeng Q."/>
            <person name="Birren B.W."/>
            <person name="Cuomo C.A."/>
            <person name="White T.C."/>
        </authorList>
    </citation>
    <scope>NUCLEOTIDE SEQUENCE [LARGE SCALE GENOMIC DNA]</scope>
    <source>
        <strain evidence="2">ATCC MYA-4606 / CBS 127.97</strain>
    </source>
</reference>
<sequence>MDINLVDGFMILPPALFEDYFMALQCLNPHEAHRILQYSITCSVGVIYTPFQAYGRWTFVRILSYRTDECPFPAVTALGFGRYDMGQVACSARSDRPKLTDTDTSPYMHPMAVYVYTSRV</sequence>
<organism evidence="1 2">
    <name type="scientific">Trichophyton equinum (strain ATCC MYA-4606 / CBS 127.97)</name>
    <name type="common">Horse ringworm fungus</name>
    <dbReference type="NCBI Taxonomy" id="559882"/>
    <lineage>
        <taxon>Eukaryota</taxon>
        <taxon>Fungi</taxon>
        <taxon>Dikarya</taxon>
        <taxon>Ascomycota</taxon>
        <taxon>Pezizomycotina</taxon>
        <taxon>Eurotiomycetes</taxon>
        <taxon>Eurotiomycetidae</taxon>
        <taxon>Onygenales</taxon>
        <taxon>Arthrodermataceae</taxon>
        <taxon>Trichophyton</taxon>
    </lineage>
</organism>